<organism evidence="3 4">
    <name type="scientific">Streblomastix strix</name>
    <dbReference type="NCBI Taxonomy" id="222440"/>
    <lineage>
        <taxon>Eukaryota</taxon>
        <taxon>Metamonada</taxon>
        <taxon>Preaxostyla</taxon>
        <taxon>Oxymonadida</taxon>
        <taxon>Streblomastigidae</taxon>
        <taxon>Streblomastix</taxon>
    </lineage>
</organism>
<feature type="region of interest" description="Disordered" evidence="1">
    <location>
        <begin position="133"/>
        <end position="169"/>
    </location>
</feature>
<evidence type="ECO:0000313" key="3">
    <source>
        <dbReference type="EMBL" id="KAA6377253.1"/>
    </source>
</evidence>
<dbReference type="Pfam" id="PF03184">
    <property type="entry name" value="DDE_1"/>
    <property type="match status" value="1"/>
</dbReference>
<protein>
    <recommendedName>
        <fullName evidence="2">DDE-1 domain-containing protein</fullName>
    </recommendedName>
</protein>
<accession>A0A5J4V429</accession>
<dbReference type="GO" id="GO:0003676">
    <property type="term" value="F:nucleic acid binding"/>
    <property type="evidence" value="ECO:0007669"/>
    <property type="project" value="InterPro"/>
</dbReference>
<reference evidence="3 4" key="1">
    <citation type="submission" date="2019-03" db="EMBL/GenBank/DDBJ databases">
        <title>Single cell metagenomics reveals metabolic interactions within the superorganism composed of flagellate Streblomastix strix and complex community of Bacteroidetes bacteria on its surface.</title>
        <authorList>
            <person name="Treitli S.C."/>
            <person name="Kolisko M."/>
            <person name="Husnik F."/>
            <person name="Keeling P."/>
            <person name="Hampl V."/>
        </authorList>
    </citation>
    <scope>NUCLEOTIDE SEQUENCE [LARGE SCALE GENOMIC DNA]</scope>
    <source>
        <strain evidence="3">ST1C</strain>
    </source>
</reference>
<feature type="compositionally biased region" description="Acidic residues" evidence="1">
    <location>
        <begin position="157"/>
        <end position="169"/>
    </location>
</feature>
<proteinExistence type="predicted"/>
<dbReference type="Proteomes" id="UP000324800">
    <property type="component" value="Unassembled WGS sequence"/>
</dbReference>
<feature type="compositionally biased region" description="Basic and acidic residues" evidence="1">
    <location>
        <begin position="139"/>
        <end position="156"/>
    </location>
</feature>
<comment type="caution">
    <text evidence="3">The sequence shown here is derived from an EMBL/GenBank/DDBJ whole genome shotgun (WGS) entry which is preliminary data.</text>
</comment>
<feature type="domain" description="DDE-1" evidence="2">
    <location>
        <begin position="16"/>
        <end position="80"/>
    </location>
</feature>
<evidence type="ECO:0000313" key="4">
    <source>
        <dbReference type="Proteomes" id="UP000324800"/>
    </source>
</evidence>
<dbReference type="InterPro" id="IPR004875">
    <property type="entry name" value="DDE_SF_endonuclease_dom"/>
</dbReference>
<dbReference type="AlphaFoldDB" id="A0A5J4V429"/>
<evidence type="ECO:0000259" key="2">
    <source>
        <dbReference type="Pfam" id="PF03184"/>
    </source>
</evidence>
<name>A0A5J4V429_9EUKA</name>
<sequence>MIKYIIPQTIARRKEIGKKFTQHALLLPDSHSSRQNPAVRRPCQKAIIDVITFQSHTTHIYQTCDCSVFKAFRKAVRENFELSEDESAKSWRAAICGVVADPNIDVLEGLPETLSIENTIQLRQWKRKNIPEQPLTDKAYPKQWEREVKDAEQIEKDVEEDSDSENSEE</sequence>
<dbReference type="EMBL" id="SNRW01009947">
    <property type="protein sequence ID" value="KAA6377253.1"/>
    <property type="molecule type" value="Genomic_DNA"/>
</dbReference>
<evidence type="ECO:0000256" key="1">
    <source>
        <dbReference type="SAM" id="MobiDB-lite"/>
    </source>
</evidence>
<gene>
    <name evidence="3" type="ORF">EZS28_027221</name>
</gene>